<dbReference type="EMBL" id="CP150484">
    <property type="protein sequence ID" value="WYW14762.1"/>
    <property type="molecule type" value="Genomic_DNA"/>
</dbReference>
<protein>
    <submittedName>
        <fullName evidence="1">Uncharacterized protein</fullName>
    </submittedName>
</protein>
<organism evidence="1 2">
    <name type="scientific">Amycolatopsis coloradensis</name>
    <dbReference type="NCBI Taxonomy" id="76021"/>
    <lineage>
        <taxon>Bacteria</taxon>
        <taxon>Bacillati</taxon>
        <taxon>Actinomycetota</taxon>
        <taxon>Actinomycetes</taxon>
        <taxon>Pseudonocardiales</taxon>
        <taxon>Pseudonocardiaceae</taxon>
        <taxon>Amycolatopsis</taxon>
    </lineage>
</organism>
<accession>A0ACD5B5Z2</accession>
<gene>
    <name evidence="1" type="ORF">LCL61_04265</name>
</gene>
<reference evidence="1" key="1">
    <citation type="submission" date="2023-10" db="EMBL/GenBank/DDBJ databases">
        <title>Whole genome sequencing of actinobacterial strain Amycolatopsis sp. (BCA-696) identifies the underlying plant growth-promoting genes.</title>
        <authorList>
            <person name="Gandham P."/>
            <person name="Vadla N."/>
            <person name="Saji A."/>
            <person name="Srinivas V."/>
            <person name="Ruperao P."/>
            <person name="Selvanayagam S."/>
            <person name="Saxena R.K."/>
            <person name="Rathore A."/>
            <person name="Gopalakrishnan S."/>
            <person name="Thakur V."/>
        </authorList>
    </citation>
    <scope>NUCLEOTIDE SEQUENCE</scope>
    <source>
        <strain evidence="1">BCA-696</strain>
    </source>
</reference>
<sequence>MDELLEHTAVGEAGGALSGGERQRVLLVDEATSALDTENEDAVVRSLSADPVPRTRVIVTHRIAGIRHADRVLFLEDGRIAEDGTLEELLAGQGRFAEFWRRQIDATGWRITAR</sequence>
<keyword evidence="2" id="KW-1185">Reference proteome</keyword>
<dbReference type="Proteomes" id="UP001456344">
    <property type="component" value="Chromosome"/>
</dbReference>
<name>A0ACD5B5Z2_9PSEU</name>
<evidence type="ECO:0000313" key="1">
    <source>
        <dbReference type="EMBL" id="WYW14762.1"/>
    </source>
</evidence>
<proteinExistence type="predicted"/>
<evidence type="ECO:0000313" key="2">
    <source>
        <dbReference type="Proteomes" id="UP001456344"/>
    </source>
</evidence>